<dbReference type="EMBL" id="JAWNGG020000107">
    <property type="protein sequence ID" value="KAK9301740.1"/>
    <property type="molecule type" value="Genomic_DNA"/>
</dbReference>
<name>A0AAW0ZVM1_9HYME</name>
<comment type="caution">
    <text evidence="1">The sequence shown here is derived from an EMBL/GenBank/DDBJ whole genome shotgun (WGS) entry which is preliminary data.</text>
</comment>
<organism evidence="1 2">
    <name type="scientific">Tetragonisca angustula</name>
    <dbReference type="NCBI Taxonomy" id="166442"/>
    <lineage>
        <taxon>Eukaryota</taxon>
        <taxon>Metazoa</taxon>
        <taxon>Ecdysozoa</taxon>
        <taxon>Arthropoda</taxon>
        <taxon>Hexapoda</taxon>
        <taxon>Insecta</taxon>
        <taxon>Pterygota</taxon>
        <taxon>Neoptera</taxon>
        <taxon>Endopterygota</taxon>
        <taxon>Hymenoptera</taxon>
        <taxon>Apocrita</taxon>
        <taxon>Aculeata</taxon>
        <taxon>Apoidea</taxon>
        <taxon>Anthophila</taxon>
        <taxon>Apidae</taxon>
        <taxon>Tetragonisca</taxon>
    </lineage>
</organism>
<sequence>MKFHLSHREAPAATAASSQPAYAKCPADYAMPCHTWVSLVLRCSVRINFLCRVTFVAGFALLDPTGSKPKPTCDRYTLSLSPTAPQTPTRRYFQQRRAFSFVDRKNLLMAFTAVMQYCFVNFLWARCTIVSYVLTGDEPDLGS</sequence>
<protein>
    <recommendedName>
        <fullName evidence="3">Transmembrane protein</fullName>
    </recommendedName>
</protein>
<keyword evidence="2" id="KW-1185">Reference proteome</keyword>
<evidence type="ECO:0000313" key="2">
    <source>
        <dbReference type="Proteomes" id="UP001432146"/>
    </source>
</evidence>
<proteinExistence type="predicted"/>
<evidence type="ECO:0000313" key="1">
    <source>
        <dbReference type="EMBL" id="KAK9301740.1"/>
    </source>
</evidence>
<reference evidence="1 2" key="1">
    <citation type="submission" date="2024-05" db="EMBL/GenBank/DDBJ databases">
        <title>The nuclear and mitochondrial genome assemblies of Tetragonisca angustula (Apidae: Meliponini), a tiny yet remarkable pollinator in the Neotropics.</title>
        <authorList>
            <person name="Ferrari R."/>
            <person name="Ricardo P.C."/>
            <person name="Dias F.C."/>
            <person name="Araujo N.S."/>
            <person name="Soares D.O."/>
            <person name="Zhou Q.-S."/>
            <person name="Zhu C.-D."/>
            <person name="Coutinho L."/>
            <person name="Airas M.C."/>
            <person name="Batista T.M."/>
        </authorList>
    </citation>
    <scope>NUCLEOTIDE SEQUENCE [LARGE SCALE GENOMIC DNA]</scope>
    <source>
        <strain evidence="1">ASF017062</strain>
        <tissue evidence="1">Abdomen</tissue>
    </source>
</reference>
<accession>A0AAW0ZVM1</accession>
<evidence type="ECO:0008006" key="3">
    <source>
        <dbReference type="Google" id="ProtNLM"/>
    </source>
</evidence>
<dbReference type="AlphaFoldDB" id="A0AAW0ZVM1"/>
<gene>
    <name evidence="1" type="ORF">QLX08_006028</name>
</gene>
<dbReference type="Proteomes" id="UP001432146">
    <property type="component" value="Unassembled WGS sequence"/>
</dbReference>